<dbReference type="PANTHER" id="PTHR38107:SF3">
    <property type="entry name" value="LYSOZYME RRRD-RELATED"/>
    <property type="match status" value="1"/>
</dbReference>
<organism evidence="8 9">
    <name type="scientific">Pontibacter mangrovi</name>
    <dbReference type="NCBI Taxonomy" id="2589816"/>
    <lineage>
        <taxon>Bacteria</taxon>
        <taxon>Pseudomonadati</taxon>
        <taxon>Bacteroidota</taxon>
        <taxon>Cytophagia</taxon>
        <taxon>Cytophagales</taxon>
        <taxon>Hymenobacteraceae</taxon>
        <taxon>Pontibacter</taxon>
    </lineage>
</organism>
<keyword evidence="2 7" id="KW-0929">Antimicrobial</keyword>
<dbReference type="GO" id="GO:0016998">
    <property type="term" value="P:cell wall macromolecule catabolic process"/>
    <property type="evidence" value="ECO:0007669"/>
    <property type="project" value="InterPro"/>
</dbReference>
<proteinExistence type="inferred from homology"/>
<dbReference type="GO" id="GO:0031640">
    <property type="term" value="P:killing of cells of another organism"/>
    <property type="evidence" value="ECO:0007669"/>
    <property type="project" value="UniProtKB-KW"/>
</dbReference>
<dbReference type="SUPFAM" id="SSF53955">
    <property type="entry name" value="Lysozyme-like"/>
    <property type="match status" value="1"/>
</dbReference>
<accession>A0A501W9K6</accession>
<dbReference type="InterPro" id="IPR033907">
    <property type="entry name" value="Endolysin_autolysin"/>
</dbReference>
<comment type="similarity">
    <text evidence="7">Belongs to the glycosyl hydrolase 24 family.</text>
</comment>
<dbReference type="CDD" id="cd00737">
    <property type="entry name" value="lyz_endolysin_autolysin"/>
    <property type="match status" value="1"/>
</dbReference>
<protein>
    <recommendedName>
        <fullName evidence="7">Lysozyme</fullName>
        <ecNumber evidence="7">3.2.1.17</ecNumber>
    </recommendedName>
</protein>
<dbReference type="Gene3D" id="1.10.530.40">
    <property type="match status" value="1"/>
</dbReference>
<dbReference type="InterPro" id="IPR002196">
    <property type="entry name" value="Glyco_hydro_24"/>
</dbReference>
<keyword evidence="5" id="KW-1035">Host cytoplasm</keyword>
<dbReference type="GO" id="GO:0009253">
    <property type="term" value="P:peptidoglycan catabolic process"/>
    <property type="evidence" value="ECO:0007669"/>
    <property type="project" value="InterPro"/>
</dbReference>
<evidence type="ECO:0000256" key="2">
    <source>
        <dbReference type="ARBA" id="ARBA00022529"/>
    </source>
</evidence>
<dbReference type="AlphaFoldDB" id="A0A501W9K6"/>
<sequence>MKHLPVNLKASERICNFIRRHEAFRAKAYKDQAGLWTIGYGHLILKNEKHLLTASLTVAEAEAIFQQDIAKAEAGMKRLFYAPMTQNQYDALLSLVYNTGATKLKGSGLVTKVNSQASADFIGRSFLAWNKTRIDGQLQVSNGLDKRRKAEWAIFLS</sequence>
<dbReference type="EC" id="3.2.1.17" evidence="7"/>
<evidence type="ECO:0000313" key="8">
    <source>
        <dbReference type="EMBL" id="TPE43961.1"/>
    </source>
</evidence>
<dbReference type="GO" id="GO:0003796">
    <property type="term" value="F:lysozyme activity"/>
    <property type="evidence" value="ECO:0007669"/>
    <property type="project" value="UniProtKB-EC"/>
</dbReference>
<dbReference type="HAMAP" id="MF_04110">
    <property type="entry name" value="ENDOLYSIN_T4"/>
    <property type="match status" value="1"/>
</dbReference>
<reference evidence="8 9" key="1">
    <citation type="submission" date="2019-06" db="EMBL/GenBank/DDBJ databases">
        <title>A novel bacterium of genus Pontibacter, isolated from marine sediment.</title>
        <authorList>
            <person name="Huang H."/>
            <person name="Mo K."/>
            <person name="Hu Y."/>
        </authorList>
    </citation>
    <scope>NUCLEOTIDE SEQUENCE [LARGE SCALE GENOMIC DNA]</scope>
    <source>
        <strain evidence="8 9">HB172049</strain>
    </source>
</reference>
<comment type="catalytic activity">
    <reaction evidence="1 7">
        <text>Hydrolysis of (1-&gt;4)-beta-linkages between N-acetylmuramic acid and N-acetyl-D-glucosamine residues in a peptidoglycan and between N-acetyl-D-glucosamine residues in chitodextrins.</text>
        <dbReference type="EC" id="3.2.1.17"/>
    </reaction>
</comment>
<dbReference type="EMBL" id="VFRQ01000005">
    <property type="protein sequence ID" value="TPE43961.1"/>
    <property type="molecule type" value="Genomic_DNA"/>
</dbReference>
<name>A0A501W9K6_9BACT</name>
<evidence type="ECO:0000256" key="6">
    <source>
        <dbReference type="ARBA" id="ARBA00023295"/>
    </source>
</evidence>
<evidence type="ECO:0000256" key="4">
    <source>
        <dbReference type="ARBA" id="ARBA00022801"/>
    </source>
</evidence>
<dbReference type="GO" id="GO:0042742">
    <property type="term" value="P:defense response to bacterium"/>
    <property type="evidence" value="ECO:0007669"/>
    <property type="project" value="UniProtKB-KW"/>
</dbReference>
<dbReference type="RefSeq" id="WP_140621584.1">
    <property type="nucleotide sequence ID" value="NZ_VFRQ01000005.1"/>
</dbReference>
<dbReference type="InterPro" id="IPR023347">
    <property type="entry name" value="Lysozyme_dom_sf"/>
</dbReference>
<evidence type="ECO:0000256" key="3">
    <source>
        <dbReference type="ARBA" id="ARBA00022638"/>
    </source>
</evidence>
<dbReference type="InterPro" id="IPR023346">
    <property type="entry name" value="Lysozyme-like_dom_sf"/>
</dbReference>
<evidence type="ECO:0000313" key="9">
    <source>
        <dbReference type="Proteomes" id="UP000316727"/>
    </source>
</evidence>
<dbReference type="InterPro" id="IPR051018">
    <property type="entry name" value="Bacteriophage_GH24"/>
</dbReference>
<dbReference type="PANTHER" id="PTHR38107">
    <property type="match status" value="1"/>
</dbReference>
<dbReference type="InterPro" id="IPR034690">
    <property type="entry name" value="Endolysin_T4_type"/>
</dbReference>
<dbReference type="OrthoDB" id="5327667at2"/>
<keyword evidence="9" id="KW-1185">Reference proteome</keyword>
<keyword evidence="4 7" id="KW-0378">Hydrolase</keyword>
<comment type="caution">
    <text evidence="8">The sequence shown here is derived from an EMBL/GenBank/DDBJ whole genome shotgun (WGS) entry which is preliminary data.</text>
</comment>
<evidence type="ECO:0000256" key="5">
    <source>
        <dbReference type="ARBA" id="ARBA00023200"/>
    </source>
</evidence>
<evidence type="ECO:0000256" key="1">
    <source>
        <dbReference type="ARBA" id="ARBA00000632"/>
    </source>
</evidence>
<dbReference type="Pfam" id="PF00959">
    <property type="entry name" value="Phage_lysozyme"/>
    <property type="match status" value="1"/>
</dbReference>
<keyword evidence="3 7" id="KW-0081">Bacteriolytic enzyme</keyword>
<keyword evidence="6 7" id="KW-0326">Glycosidase</keyword>
<dbReference type="Proteomes" id="UP000316727">
    <property type="component" value="Unassembled WGS sequence"/>
</dbReference>
<evidence type="ECO:0000256" key="7">
    <source>
        <dbReference type="RuleBase" id="RU003788"/>
    </source>
</evidence>
<gene>
    <name evidence="8" type="ORF">FJM65_11085</name>
</gene>